<accession>A0A1Y2HB66</accession>
<proteinExistence type="predicted"/>
<keyword evidence="3" id="KW-1185">Reference proteome</keyword>
<evidence type="ECO:0008006" key="4">
    <source>
        <dbReference type="Google" id="ProtNLM"/>
    </source>
</evidence>
<feature type="non-terminal residue" evidence="2">
    <location>
        <position position="170"/>
    </location>
</feature>
<dbReference type="Proteomes" id="UP000193411">
    <property type="component" value="Unassembled WGS sequence"/>
</dbReference>
<keyword evidence="1" id="KW-0812">Transmembrane</keyword>
<evidence type="ECO:0000313" key="3">
    <source>
        <dbReference type="Proteomes" id="UP000193411"/>
    </source>
</evidence>
<evidence type="ECO:0000313" key="2">
    <source>
        <dbReference type="EMBL" id="ORZ31755.1"/>
    </source>
</evidence>
<feature type="transmembrane region" description="Helical" evidence="1">
    <location>
        <begin position="50"/>
        <end position="72"/>
    </location>
</feature>
<dbReference type="EMBL" id="MCFL01000055">
    <property type="protein sequence ID" value="ORZ31755.1"/>
    <property type="molecule type" value="Genomic_DNA"/>
</dbReference>
<keyword evidence="1" id="KW-0472">Membrane</keyword>
<feature type="transmembrane region" description="Helical" evidence="1">
    <location>
        <begin position="12"/>
        <end position="29"/>
    </location>
</feature>
<organism evidence="2 3">
    <name type="scientific">Catenaria anguillulae PL171</name>
    <dbReference type="NCBI Taxonomy" id="765915"/>
    <lineage>
        <taxon>Eukaryota</taxon>
        <taxon>Fungi</taxon>
        <taxon>Fungi incertae sedis</taxon>
        <taxon>Blastocladiomycota</taxon>
        <taxon>Blastocladiomycetes</taxon>
        <taxon>Blastocladiales</taxon>
        <taxon>Catenariaceae</taxon>
        <taxon>Catenaria</taxon>
    </lineage>
</organism>
<feature type="transmembrane region" description="Helical" evidence="1">
    <location>
        <begin position="92"/>
        <end position="112"/>
    </location>
</feature>
<reference evidence="2 3" key="1">
    <citation type="submission" date="2016-07" db="EMBL/GenBank/DDBJ databases">
        <title>Pervasive Adenine N6-methylation of Active Genes in Fungi.</title>
        <authorList>
            <consortium name="DOE Joint Genome Institute"/>
            <person name="Mondo S.J."/>
            <person name="Dannebaum R.O."/>
            <person name="Kuo R.C."/>
            <person name="Labutti K."/>
            <person name="Haridas S."/>
            <person name="Kuo A."/>
            <person name="Salamov A."/>
            <person name="Ahrendt S.R."/>
            <person name="Lipzen A."/>
            <person name="Sullivan W."/>
            <person name="Andreopoulos W.B."/>
            <person name="Clum A."/>
            <person name="Lindquist E."/>
            <person name="Daum C."/>
            <person name="Ramamoorthy G.K."/>
            <person name="Gryganskyi A."/>
            <person name="Culley D."/>
            <person name="Magnuson J.K."/>
            <person name="James T.Y."/>
            <person name="O'Malley M.A."/>
            <person name="Stajich J.E."/>
            <person name="Spatafora J.W."/>
            <person name="Visel A."/>
            <person name="Grigoriev I.V."/>
        </authorList>
    </citation>
    <scope>NUCLEOTIDE SEQUENCE [LARGE SCALE GENOMIC DNA]</scope>
    <source>
        <strain evidence="2 3">PL171</strain>
    </source>
</reference>
<sequence>MSSTPAWSRDSIIGILIASLPVSAYLLFVSCKHLYQYAQKSKQTKDGGSWAGWMTAVAQVLGSVGHFINQVMFLVQLTVPASRLPIGGCLTWIWVADVAYLIFQPCATLVLIRRATSVVPRRSSNFLYRRDFAQVFFTLWFFAGFIPVFISVALRDIWTNTDSDTCGAMY</sequence>
<gene>
    <name evidence="2" type="ORF">BCR44DRAFT_54414</name>
</gene>
<keyword evidence="1" id="KW-1133">Transmembrane helix</keyword>
<evidence type="ECO:0000256" key="1">
    <source>
        <dbReference type="SAM" id="Phobius"/>
    </source>
</evidence>
<dbReference type="AlphaFoldDB" id="A0A1Y2HB66"/>
<name>A0A1Y2HB66_9FUNG</name>
<comment type="caution">
    <text evidence="2">The sequence shown here is derived from an EMBL/GenBank/DDBJ whole genome shotgun (WGS) entry which is preliminary data.</text>
</comment>
<protein>
    <recommendedName>
        <fullName evidence="4">G-protein coupled receptors family 1 profile domain-containing protein</fullName>
    </recommendedName>
</protein>
<feature type="transmembrane region" description="Helical" evidence="1">
    <location>
        <begin position="132"/>
        <end position="154"/>
    </location>
</feature>